<dbReference type="Pfam" id="PF05598">
    <property type="entry name" value="DUF772"/>
    <property type="match status" value="1"/>
</dbReference>
<keyword evidence="3" id="KW-1185">Reference proteome</keyword>
<name>A0A410DR79_9CLOT</name>
<protein>
    <recommendedName>
        <fullName evidence="1">Transposase InsH N-terminal domain-containing protein</fullName>
    </recommendedName>
</protein>
<evidence type="ECO:0000313" key="3">
    <source>
        <dbReference type="Proteomes" id="UP000286268"/>
    </source>
</evidence>
<dbReference type="AlphaFoldDB" id="A0A410DR79"/>
<dbReference type="PANTHER" id="PTHR35604">
    <property type="entry name" value="TRANSPOSASE INSH FOR INSERTION SEQUENCE ELEMENT IS5A-RELATED"/>
    <property type="match status" value="1"/>
</dbReference>
<feature type="domain" description="Transposase InsH N-terminal" evidence="1">
    <location>
        <begin position="15"/>
        <end position="108"/>
    </location>
</feature>
<dbReference type="OrthoDB" id="9789070at2"/>
<reference evidence="2 3" key="1">
    <citation type="submission" date="2018-01" db="EMBL/GenBank/DDBJ databases">
        <title>Genome Sequencing and Assembly of Anaerobacter polyendosporus strain CT4.</title>
        <authorList>
            <person name="Tachaapaikoon C."/>
            <person name="Sutheeworapong S."/>
            <person name="Jenjaroenpun P."/>
            <person name="Wongsurawat T."/>
            <person name="Nookeaw I."/>
            <person name="Cheawchanlertfa P."/>
            <person name="Kosugi A."/>
            <person name="Cheevadhanarak S."/>
            <person name="Ratanakhanokchai K."/>
        </authorList>
    </citation>
    <scope>NUCLEOTIDE SEQUENCE [LARGE SCALE GENOMIC DNA]</scope>
    <source>
        <strain evidence="2 3">CT4</strain>
    </source>
</reference>
<evidence type="ECO:0000259" key="1">
    <source>
        <dbReference type="Pfam" id="PF05598"/>
    </source>
</evidence>
<dbReference type="PANTHER" id="PTHR35604:SF2">
    <property type="entry name" value="TRANSPOSASE INSH FOR INSERTION SEQUENCE ELEMENT IS5A-RELATED"/>
    <property type="match status" value="1"/>
</dbReference>
<dbReference type="InterPro" id="IPR008490">
    <property type="entry name" value="Transposase_InsH_N"/>
</dbReference>
<evidence type="ECO:0000313" key="2">
    <source>
        <dbReference type="EMBL" id="QAA31542.1"/>
    </source>
</evidence>
<dbReference type="EMBL" id="CP025746">
    <property type="protein sequence ID" value="QAA31542.1"/>
    <property type="molecule type" value="Genomic_DNA"/>
</dbReference>
<organism evidence="2 3">
    <name type="scientific">Clostridium manihotivorum</name>
    <dbReference type="NCBI Taxonomy" id="2320868"/>
    <lineage>
        <taxon>Bacteria</taxon>
        <taxon>Bacillati</taxon>
        <taxon>Bacillota</taxon>
        <taxon>Clostridia</taxon>
        <taxon>Eubacteriales</taxon>
        <taxon>Clostridiaceae</taxon>
        <taxon>Clostridium</taxon>
    </lineage>
</organism>
<sequence length="248" mass="28741">MLRNQSKQYSLYSILYHKIPDNHILKLIDQAVDFSFVNKLLESSYCKYYGRPAKEPEMMIRLLILQYLYNLSDEKIIEETSLNLASMWFVGLNPEEELPHPSLLAKFRVHRLQEVTMDEIIKEVVKQCVEKGIIKGHSISIDATHTHANTGKLVPERVLKHLAKKILKNLEEERGSIPEDVDANIPDYKAIDDHKVAKETMKAYLEDLMEKAENHIENPDTSATALVIKNSREIISDEKFIQQKEYVH</sequence>
<dbReference type="KEGG" id="cmah:C1I91_07755"/>
<accession>A0A410DR79</accession>
<gene>
    <name evidence="2" type="ORF">C1I91_07755</name>
</gene>
<dbReference type="Proteomes" id="UP000286268">
    <property type="component" value="Chromosome"/>
</dbReference>
<proteinExistence type="predicted"/>